<dbReference type="Proteomes" id="UP000014760">
    <property type="component" value="Unassembled WGS sequence"/>
</dbReference>
<dbReference type="SUPFAM" id="SSF53649">
    <property type="entry name" value="Alkaline phosphatase-like"/>
    <property type="match status" value="1"/>
</dbReference>
<evidence type="ECO:0000313" key="11">
    <source>
        <dbReference type="Proteomes" id="UP000014760"/>
    </source>
</evidence>
<dbReference type="GO" id="GO:0008449">
    <property type="term" value="F:N-acetylglucosamine-6-sulfatase activity"/>
    <property type="evidence" value="ECO:0007669"/>
    <property type="project" value="InterPro"/>
</dbReference>
<accession>R7TJ59</accession>
<dbReference type="GO" id="GO:0030203">
    <property type="term" value="P:glycosaminoglycan metabolic process"/>
    <property type="evidence" value="ECO:0007669"/>
    <property type="project" value="InterPro"/>
</dbReference>
<evidence type="ECO:0000256" key="3">
    <source>
        <dbReference type="ARBA" id="ARBA00022729"/>
    </source>
</evidence>
<dbReference type="InterPro" id="IPR017850">
    <property type="entry name" value="Alkaline_phosphatase_core_sf"/>
</dbReference>
<dbReference type="FunCoup" id="R7TJ59">
    <property type="interactions" value="554"/>
</dbReference>
<dbReference type="GO" id="GO:0005539">
    <property type="term" value="F:glycosaminoglycan binding"/>
    <property type="evidence" value="ECO:0007669"/>
    <property type="project" value="TreeGrafter"/>
</dbReference>
<evidence type="ECO:0000259" key="8">
    <source>
        <dbReference type="Pfam" id="PF00884"/>
    </source>
</evidence>
<dbReference type="Pfam" id="PF00884">
    <property type="entry name" value="Sulfatase"/>
    <property type="match status" value="1"/>
</dbReference>
<keyword evidence="11" id="KW-1185">Reference proteome</keyword>
<dbReference type="EMBL" id="KB310433">
    <property type="protein sequence ID" value="ELT91586.1"/>
    <property type="molecule type" value="Genomic_DNA"/>
</dbReference>
<dbReference type="EMBL" id="AMQN01013733">
    <property type="status" value="NOT_ANNOTATED_CDS"/>
    <property type="molecule type" value="Genomic_DNA"/>
</dbReference>
<evidence type="ECO:0000256" key="2">
    <source>
        <dbReference type="ARBA" id="ARBA00008779"/>
    </source>
</evidence>
<evidence type="ECO:0000313" key="9">
    <source>
        <dbReference type="EMBL" id="ELT91586.1"/>
    </source>
</evidence>
<feature type="domain" description="Sulfatase N-terminal" evidence="8">
    <location>
        <begin position="24"/>
        <end position="361"/>
    </location>
</feature>
<dbReference type="PIRSF" id="PIRSF036666">
    <property type="entry name" value="G6S"/>
    <property type="match status" value="1"/>
</dbReference>
<comment type="PTM">
    <text evidence="6">The conversion to 3-oxoalanine (also known as C-formylglycine, FGly), of a serine or cysteine residue in prokaryotes and of a cysteine residue in eukaryotes, is critical for catalytic activity.</text>
</comment>
<comment type="similarity">
    <text evidence="2">Belongs to the sulfatase family.</text>
</comment>
<keyword evidence="3 7" id="KW-0732">Signal</keyword>
<keyword evidence="5" id="KW-0325">Glycoprotein</keyword>
<dbReference type="PROSITE" id="PS00523">
    <property type="entry name" value="SULFATASE_1"/>
    <property type="match status" value="1"/>
</dbReference>
<dbReference type="InterPro" id="IPR012251">
    <property type="entry name" value="GlcNAc_6-SO4ase"/>
</dbReference>
<proteinExistence type="inferred from homology"/>
<dbReference type="EnsemblMetazoa" id="CapteT122955">
    <property type="protein sequence ID" value="CapteP122955"/>
    <property type="gene ID" value="CapteG122955"/>
</dbReference>
<name>R7TJ59_CAPTE</name>
<feature type="signal peptide" evidence="7">
    <location>
        <begin position="1"/>
        <end position="21"/>
    </location>
</feature>
<protein>
    <recommendedName>
        <fullName evidence="8">Sulfatase N-terminal domain-containing protein</fullName>
    </recommendedName>
</protein>
<evidence type="ECO:0000256" key="4">
    <source>
        <dbReference type="ARBA" id="ARBA00022801"/>
    </source>
</evidence>
<evidence type="ECO:0000256" key="1">
    <source>
        <dbReference type="ARBA" id="ARBA00001913"/>
    </source>
</evidence>
<dbReference type="PANTHER" id="PTHR43108:SF8">
    <property type="entry name" value="SD21168P"/>
    <property type="match status" value="1"/>
</dbReference>
<organism evidence="9">
    <name type="scientific">Capitella teleta</name>
    <name type="common">Polychaete worm</name>
    <dbReference type="NCBI Taxonomy" id="283909"/>
    <lineage>
        <taxon>Eukaryota</taxon>
        <taxon>Metazoa</taxon>
        <taxon>Spiralia</taxon>
        <taxon>Lophotrochozoa</taxon>
        <taxon>Annelida</taxon>
        <taxon>Polychaeta</taxon>
        <taxon>Sedentaria</taxon>
        <taxon>Scolecida</taxon>
        <taxon>Capitellidae</taxon>
        <taxon>Capitella</taxon>
    </lineage>
</organism>
<evidence type="ECO:0000256" key="7">
    <source>
        <dbReference type="SAM" id="SignalP"/>
    </source>
</evidence>
<evidence type="ECO:0000256" key="6">
    <source>
        <dbReference type="PIRSR" id="PIRSR036666-50"/>
    </source>
</evidence>
<dbReference type="OrthoDB" id="96314at2759"/>
<dbReference type="STRING" id="283909.R7TJ59"/>
<dbReference type="PANTHER" id="PTHR43108">
    <property type="entry name" value="N-ACETYLGLUCOSAMINE-6-SULFATASE FAMILY MEMBER"/>
    <property type="match status" value="1"/>
</dbReference>
<dbReference type="InterPro" id="IPR024607">
    <property type="entry name" value="Sulfatase_CS"/>
</dbReference>
<sequence>MAKTLLLLVVTLFVLLPTISSKQPNIIFILTDDQDVELGGMTPMVSAKKLIGDKGITFDNMFVTSPLCCPSRSAILTGMYNHNNRAINNSISGNCSSPQWQQTAEKETFAAHLKKQGYNTFFAGKYLNQYGYKPSGGVEHVPPGWDDWNGLVGNSVYYNYSLSVNGKEEKHGDKYPDDYLTDVISKKAERFLENEHETFGSPFFMMLSTPACHAPFTPAPQHRDKFANVTAPRDGSFNKYDANRHWLVRNAKHPMGNESMKLIDPVFRNRWRTLLSVDDLITKLFTTLETKGFLEDTYVFYAADNGYHLGQLSLPYDKRQLYEFDIRVPLMVRGPGIKAGQKRKEIILNIDLAPTFIDIAGKIPPSSMDGSTFKSVLLDKSTNVSSTWRTDFMVEHTGETQDNVKECPSKSHKGVAQCFPDCVCEDSYNNTYSCVRSITDKGNSMYCEFSDSENFVELYDLSKDPHQLKNIAKSVDPKILVGMNKRLVELTICEGPTCKPGVKPFPPQFPPQPRSLLHSNIYSEEIFMEQNGKVQVL</sequence>
<evidence type="ECO:0000256" key="5">
    <source>
        <dbReference type="ARBA" id="ARBA00023180"/>
    </source>
</evidence>
<feature type="chain" id="PRO_5008787065" description="Sulfatase N-terminal domain-containing protein" evidence="7">
    <location>
        <begin position="22"/>
        <end position="537"/>
    </location>
</feature>
<dbReference type="PROSITE" id="PS00149">
    <property type="entry name" value="SULFATASE_2"/>
    <property type="match status" value="1"/>
</dbReference>
<dbReference type="CDD" id="cd16147">
    <property type="entry name" value="G6S"/>
    <property type="match status" value="1"/>
</dbReference>
<dbReference type="AlphaFoldDB" id="R7TJ59"/>
<dbReference type="InterPro" id="IPR000917">
    <property type="entry name" value="Sulfatase_N"/>
</dbReference>
<comment type="cofactor">
    <cofactor evidence="1">
        <name>Ca(2+)</name>
        <dbReference type="ChEBI" id="CHEBI:29108"/>
    </cofactor>
</comment>
<gene>
    <name evidence="9" type="ORF">CAPTEDRAFT_122955</name>
</gene>
<dbReference type="HOGENOM" id="CLU_006332_4_1_1"/>
<reference evidence="9 11" key="2">
    <citation type="journal article" date="2013" name="Nature">
        <title>Insights into bilaterian evolution from three spiralian genomes.</title>
        <authorList>
            <person name="Simakov O."/>
            <person name="Marletaz F."/>
            <person name="Cho S.J."/>
            <person name="Edsinger-Gonzales E."/>
            <person name="Havlak P."/>
            <person name="Hellsten U."/>
            <person name="Kuo D.H."/>
            <person name="Larsson T."/>
            <person name="Lv J."/>
            <person name="Arendt D."/>
            <person name="Savage R."/>
            <person name="Osoegawa K."/>
            <person name="de Jong P."/>
            <person name="Grimwood J."/>
            <person name="Chapman J.A."/>
            <person name="Shapiro H."/>
            <person name="Aerts A."/>
            <person name="Otillar R.P."/>
            <person name="Terry A.Y."/>
            <person name="Boore J.L."/>
            <person name="Grigoriev I.V."/>
            <person name="Lindberg D.R."/>
            <person name="Seaver E.C."/>
            <person name="Weisblat D.A."/>
            <person name="Putnam N.H."/>
            <person name="Rokhsar D.S."/>
        </authorList>
    </citation>
    <scope>NUCLEOTIDE SEQUENCE</scope>
    <source>
        <strain evidence="9 11">I ESC-2004</strain>
    </source>
</reference>
<feature type="modified residue" description="3-oxoalanine (Cys)" evidence="6">
    <location>
        <position position="68"/>
    </location>
</feature>
<keyword evidence="4" id="KW-0378">Hydrolase</keyword>
<reference evidence="11" key="1">
    <citation type="submission" date="2012-12" db="EMBL/GenBank/DDBJ databases">
        <authorList>
            <person name="Hellsten U."/>
            <person name="Grimwood J."/>
            <person name="Chapman J.A."/>
            <person name="Shapiro H."/>
            <person name="Aerts A."/>
            <person name="Otillar R.P."/>
            <person name="Terry A.Y."/>
            <person name="Boore J.L."/>
            <person name="Simakov O."/>
            <person name="Marletaz F."/>
            <person name="Cho S.-J."/>
            <person name="Edsinger-Gonzales E."/>
            <person name="Havlak P."/>
            <person name="Kuo D.-H."/>
            <person name="Larsson T."/>
            <person name="Lv J."/>
            <person name="Arendt D."/>
            <person name="Savage R."/>
            <person name="Osoegawa K."/>
            <person name="de Jong P."/>
            <person name="Lindberg D.R."/>
            <person name="Seaver E.C."/>
            <person name="Weisblat D.A."/>
            <person name="Putnam N.H."/>
            <person name="Grigoriev I.V."/>
            <person name="Rokhsar D.S."/>
        </authorList>
    </citation>
    <scope>NUCLEOTIDE SEQUENCE</scope>
    <source>
        <strain evidence="11">I ESC-2004</strain>
    </source>
</reference>
<reference evidence="10" key="3">
    <citation type="submission" date="2015-06" db="UniProtKB">
        <authorList>
            <consortium name="EnsemblMetazoa"/>
        </authorList>
    </citation>
    <scope>IDENTIFICATION</scope>
</reference>
<dbReference type="Gene3D" id="3.40.720.10">
    <property type="entry name" value="Alkaline Phosphatase, subunit A"/>
    <property type="match status" value="1"/>
</dbReference>
<dbReference type="OMA" id="GMRFDNC"/>
<evidence type="ECO:0000313" key="10">
    <source>
        <dbReference type="EnsemblMetazoa" id="CapteP122955"/>
    </source>
</evidence>